<sequence>MTPEGEGGSGPRHRRGGTGPRAGRGSRGRDPWQDNAGDPDHRADEWPDGAGQPHLDPDRSYPGSDQRYPGGGRSFPGDGRSHPDPGGPHPDRDERYPSLDQRYLDPADRYPGPDGQPGIPDDIYRDRHDGYRRRDGDYTHQSYGDGPYSERPNAGGPHGDEPYAGDSYVDASYVDDSYVDDSYADGAYAEGPPTDGQYPGRARRAAYPERRFGDHDPAGRFDAPRGGDDRWADPRDGAAARPVPSPGSPRAAAAEATRKLPSSPRTPPPPPGVPPPSERGPGSAAPGRVQPAAPVDGTRTTRLPTPPSPQPAGPMPGRRPQAEPGPPPAQVGRLTGPGSAGPGPAGSGPAGPGSIDAGSIDAGSAGSDFTGRGSREQQPDPDDRPRRFAGERRRPSLGESRPTVALPRSNVRRIPPESHQHGRARDGGRGRDTALPPEARDGRAGRDPRSRDRRDETRRGEARRGAERDGALGGWRDDPVADPRAGGRVGEVSDGGGRGDGGNVGYGGGVGQDDLRDVRAARPRTPTPRETGGRTARRDPSRRRNPRPADAAATTALAKPSTAKAATPPPTSAQSTRAPSTRAQPTRAQPTTAKPTTARRGKSGAGKSGPSLGQASGIMAIGTIVSRASGFLRTVAIAAALGTSGVSQAYNVANTTPNVLYDLLLGGILTSVIVPVMVRAAKEDPDGGDRFASSLLTIMILGLGAAVAVGMLVAPWITDAYLHAGSAERALGTEMLRWFLPQIVFYGVGATIGAILNVRQSFAAPMFAPILNNLIVIATCVAFVYVVSGPHPPGVDGPKAISNAQITVLAGGTTLGVVAMTLALLPSLRKVGFRYRPRLDLRHPELRSAARLAGWTLLFVIVSQIGYLVIVNLSTASTAYTIYTYGYQIFQLPYAIIGVSVITALLPRMSGHAAQGRRDLVRADISTATRVAVTAIVPAALFILALGRPIAVAVFYHGAVRYHAAVDIGDTLSAFALALVPFSLFQVQLRAFYAYQDSRTPALVNMGVVAVNVLGAVVLTVLVPEQHRAPALALAFAFAYLVGLAATTILLRRRLGGVDGNRTARVITQVAVAAGFGAVIASLLARGIRAVIGTGWLSSGIAVVIAAVVGGALFIAVARRMNVHEVNALTEVVNGRLRRGRGRPGGPTAAPTAAGRTGRPARADRTDRTDRAGRREPSSRTGARAPTPPRRDDPDDRSGPATGTRRNGRTPRRR</sequence>
<dbReference type="InterPro" id="IPR051050">
    <property type="entry name" value="Lipid_II_flippase_MurJ/MviN"/>
</dbReference>
<evidence type="ECO:0000256" key="5">
    <source>
        <dbReference type="ARBA" id="ARBA00022984"/>
    </source>
</evidence>
<feature type="region of interest" description="Disordered" evidence="8">
    <location>
        <begin position="1"/>
        <end position="612"/>
    </location>
</feature>
<organism evidence="10 11">
    <name type="scientific">Frankia alni (strain DSM 45986 / CECT 9034 / ACN14a)</name>
    <dbReference type="NCBI Taxonomy" id="326424"/>
    <lineage>
        <taxon>Bacteria</taxon>
        <taxon>Bacillati</taxon>
        <taxon>Actinomycetota</taxon>
        <taxon>Actinomycetes</taxon>
        <taxon>Frankiales</taxon>
        <taxon>Frankiaceae</taxon>
        <taxon>Frankia</taxon>
    </lineage>
</organism>
<dbReference type="GO" id="GO:0008360">
    <property type="term" value="P:regulation of cell shape"/>
    <property type="evidence" value="ECO:0007669"/>
    <property type="project" value="UniProtKB-KW"/>
</dbReference>
<feature type="region of interest" description="Disordered" evidence="8">
    <location>
        <begin position="1137"/>
        <end position="1214"/>
    </location>
</feature>
<feature type="compositionally biased region" description="Gly residues" evidence="8">
    <location>
        <begin position="338"/>
        <end position="351"/>
    </location>
</feature>
<keyword evidence="4" id="KW-0133">Cell shape</keyword>
<dbReference type="KEGG" id="fal:FRAAL6865"/>
<feature type="compositionally biased region" description="Basic and acidic residues" evidence="8">
    <location>
        <begin position="414"/>
        <end position="481"/>
    </location>
</feature>
<keyword evidence="7 9" id="KW-0472">Membrane</keyword>
<feature type="compositionally biased region" description="Pro residues" evidence="8">
    <location>
        <begin position="304"/>
        <end position="314"/>
    </location>
</feature>
<feature type="transmembrane region" description="Helical" evidence="9">
    <location>
        <begin position="1096"/>
        <end position="1117"/>
    </location>
</feature>
<feature type="transmembrane region" description="Helical" evidence="9">
    <location>
        <begin position="770"/>
        <end position="788"/>
    </location>
</feature>
<feature type="compositionally biased region" description="Low complexity" evidence="8">
    <location>
        <begin position="112"/>
        <end position="121"/>
    </location>
</feature>
<evidence type="ECO:0000256" key="1">
    <source>
        <dbReference type="ARBA" id="ARBA00004651"/>
    </source>
</evidence>
<feature type="transmembrane region" description="Helical" evidence="9">
    <location>
        <begin position="1002"/>
        <end position="1023"/>
    </location>
</feature>
<feature type="transmembrane region" description="Helical" evidence="9">
    <location>
        <begin position="738"/>
        <end position="758"/>
    </location>
</feature>
<dbReference type="InterPro" id="IPR004268">
    <property type="entry name" value="MurJ"/>
</dbReference>
<dbReference type="GO" id="GO:0005886">
    <property type="term" value="C:plasma membrane"/>
    <property type="evidence" value="ECO:0007669"/>
    <property type="project" value="UniProtKB-SubCell"/>
</dbReference>
<name>Q0RAQ2_FRAAA</name>
<evidence type="ECO:0000256" key="3">
    <source>
        <dbReference type="ARBA" id="ARBA00022692"/>
    </source>
</evidence>
<dbReference type="RefSeq" id="WP_011607900.1">
    <property type="nucleotide sequence ID" value="NC_008278.1"/>
</dbReference>
<dbReference type="eggNOG" id="COG0728">
    <property type="taxonomic scope" value="Bacteria"/>
</dbReference>
<feature type="transmembrane region" description="Helical" evidence="9">
    <location>
        <begin position="1029"/>
        <end position="1051"/>
    </location>
</feature>
<dbReference type="PANTHER" id="PTHR47019">
    <property type="entry name" value="LIPID II FLIPPASE MURJ"/>
    <property type="match status" value="1"/>
</dbReference>
<feature type="transmembrane region" description="Helical" evidence="9">
    <location>
        <begin position="882"/>
        <end position="906"/>
    </location>
</feature>
<dbReference type="PANTHER" id="PTHR47019:SF1">
    <property type="entry name" value="LIPID II FLIPPASE MURJ"/>
    <property type="match status" value="1"/>
</dbReference>
<keyword evidence="5" id="KW-0573">Peptidoglycan synthesis</keyword>
<feature type="compositionally biased region" description="Low complexity" evidence="8">
    <location>
        <begin position="548"/>
        <end position="583"/>
    </location>
</feature>
<feature type="transmembrane region" description="Helical" evidence="9">
    <location>
        <begin position="971"/>
        <end position="995"/>
    </location>
</feature>
<evidence type="ECO:0000256" key="4">
    <source>
        <dbReference type="ARBA" id="ARBA00022960"/>
    </source>
</evidence>
<dbReference type="GO" id="GO:0034204">
    <property type="term" value="P:lipid translocation"/>
    <property type="evidence" value="ECO:0007669"/>
    <property type="project" value="TreeGrafter"/>
</dbReference>
<dbReference type="GO" id="GO:0009252">
    <property type="term" value="P:peptidoglycan biosynthetic process"/>
    <property type="evidence" value="ECO:0007669"/>
    <property type="project" value="UniProtKB-KW"/>
</dbReference>
<feature type="compositionally biased region" description="Basic and acidic residues" evidence="8">
    <location>
        <begin position="122"/>
        <end position="138"/>
    </location>
</feature>
<feature type="transmembrane region" description="Helical" evidence="9">
    <location>
        <begin position="849"/>
        <end position="870"/>
    </location>
</feature>
<feature type="transmembrane region" description="Helical" evidence="9">
    <location>
        <begin position="659"/>
        <end position="681"/>
    </location>
</feature>
<evidence type="ECO:0008006" key="12">
    <source>
        <dbReference type="Google" id="ProtNLM"/>
    </source>
</evidence>
<evidence type="ECO:0000313" key="10">
    <source>
        <dbReference type="EMBL" id="CAJ65488.1"/>
    </source>
</evidence>
<feature type="compositionally biased region" description="Low complexity" evidence="8">
    <location>
        <begin position="1146"/>
        <end position="1160"/>
    </location>
</feature>
<feature type="compositionally biased region" description="Polar residues" evidence="8">
    <location>
        <begin position="584"/>
        <end position="595"/>
    </location>
</feature>
<feature type="compositionally biased region" description="Basic and acidic residues" evidence="8">
    <location>
        <begin position="1189"/>
        <end position="1198"/>
    </location>
</feature>
<feature type="compositionally biased region" description="Gly residues" evidence="8">
    <location>
        <begin position="1"/>
        <end position="10"/>
    </location>
</feature>
<keyword evidence="6 9" id="KW-1133">Transmembrane helix</keyword>
<evidence type="ECO:0000256" key="8">
    <source>
        <dbReference type="SAM" id="MobiDB-lite"/>
    </source>
</evidence>
<dbReference type="Pfam" id="PF03023">
    <property type="entry name" value="MurJ"/>
    <property type="match status" value="1"/>
</dbReference>
<feature type="compositionally biased region" description="Basic and acidic residues" evidence="8">
    <location>
        <begin position="27"/>
        <end position="45"/>
    </location>
</feature>
<evidence type="ECO:0000256" key="2">
    <source>
        <dbReference type="ARBA" id="ARBA00022475"/>
    </source>
</evidence>
<evidence type="ECO:0000256" key="6">
    <source>
        <dbReference type="ARBA" id="ARBA00022989"/>
    </source>
</evidence>
<keyword evidence="11" id="KW-1185">Reference proteome</keyword>
<dbReference type="CDD" id="cd13123">
    <property type="entry name" value="MATE_MurJ_like"/>
    <property type="match status" value="1"/>
</dbReference>
<feature type="compositionally biased region" description="Pro residues" evidence="8">
    <location>
        <begin position="264"/>
        <end position="278"/>
    </location>
</feature>
<evidence type="ECO:0000313" key="11">
    <source>
        <dbReference type="Proteomes" id="UP000000657"/>
    </source>
</evidence>
<dbReference type="AlphaFoldDB" id="Q0RAQ2"/>
<keyword evidence="2" id="KW-1003">Cell membrane</keyword>
<feature type="transmembrane region" description="Helical" evidence="9">
    <location>
        <begin position="927"/>
        <end position="951"/>
    </location>
</feature>
<feature type="transmembrane region" description="Helical" evidence="9">
    <location>
        <begin position="808"/>
        <end position="828"/>
    </location>
</feature>
<feature type="compositionally biased region" description="Low complexity" evidence="8">
    <location>
        <begin position="165"/>
        <end position="176"/>
    </location>
</feature>
<dbReference type="HOGENOM" id="CLU_269338_0_0_11"/>
<proteinExistence type="predicted"/>
<feature type="compositionally biased region" description="Basic and acidic residues" evidence="8">
    <location>
        <begin position="79"/>
        <end position="108"/>
    </location>
</feature>
<dbReference type="PRINTS" id="PR01806">
    <property type="entry name" value="VIRFACTRMVIN"/>
</dbReference>
<feature type="compositionally biased region" description="Basic and acidic residues" evidence="8">
    <location>
        <begin position="206"/>
        <end position="238"/>
    </location>
</feature>
<dbReference type="STRING" id="326424.FRAAL6865"/>
<dbReference type="NCBIfam" id="TIGR01695">
    <property type="entry name" value="murJ_mviN"/>
    <property type="match status" value="1"/>
</dbReference>
<protein>
    <recommendedName>
        <fullName evidence="12">Lipid II flippase MurJ</fullName>
    </recommendedName>
</protein>
<dbReference type="EMBL" id="CT573213">
    <property type="protein sequence ID" value="CAJ65488.1"/>
    <property type="molecule type" value="Genomic_DNA"/>
</dbReference>
<evidence type="ECO:0000256" key="9">
    <source>
        <dbReference type="SAM" id="Phobius"/>
    </source>
</evidence>
<feature type="compositionally biased region" description="Basic and acidic residues" evidence="8">
    <location>
        <begin position="373"/>
        <end position="396"/>
    </location>
</feature>
<keyword evidence="3 9" id="KW-0812">Transmembrane</keyword>
<reference evidence="10 11" key="1">
    <citation type="journal article" date="2007" name="Genome Res.">
        <title>Genome characteristics of facultatively symbiotic Frankia sp. strains reflect host range and host plant biogeography.</title>
        <authorList>
            <person name="Normand P."/>
            <person name="Lapierre P."/>
            <person name="Tisa L.S."/>
            <person name="Gogarten J.P."/>
            <person name="Alloisio N."/>
            <person name="Bagnarol E."/>
            <person name="Bassi C.A."/>
            <person name="Berry A.M."/>
            <person name="Bickhart D.M."/>
            <person name="Choisne N."/>
            <person name="Couloux A."/>
            <person name="Cournoyer B."/>
            <person name="Cruveiller S."/>
            <person name="Daubin V."/>
            <person name="Demange N."/>
            <person name="Francino M.P."/>
            <person name="Goltsman E."/>
            <person name="Huang Y."/>
            <person name="Kopp O.R."/>
            <person name="Labarre L."/>
            <person name="Lapidus A."/>
            <person name="Lavire C."/>
            <person name="Marechal J."/>
            <person name="Martinez M."/>
            <person name="Mastronunzio J.E."/>
            <person name="Mullin B.C."/>
            <person name="Niemann J."/>
            <person name="Pujic P."/>
            <person name="Rawnsley T."/>
            <person name="Rouy Z."/>
            <person name="Schenowitz C."/>
            <person name="Sellstedt A."/>
            <person name="Tavares F."/>
            <person name="Tomkins J.P."/>
            <person name="Vallenet D."/>
            <person name="Valverde C."/>
            <person name="Wall L.G."/>
            <person name="Wang Y."/>
            <person name="Medigue C."/>
            <person name="Benson D.R."/>
        </authorList>
    </citation>
    <scope>NUCLEOTIDE SEQUENCE [LARGE SCALE GENOMIC DNA]</scope>
    <source>
        <strain evidence="11">DSM 45986 / CECT 9034 / ACN14a</strain>
    </source>
</reference>
<dbReference type="Proteomes" id="UP000000657">
    <property type="component" value="Chromosome"/>
</dbReference>
<feature type="transmembrane region" description="Helical" evidence="9">
    <location>
        <begin position="1063"/>
        <end position="1084"/>
    </location>
</feature>
<evidence type="ECO:0000256" key="7">
    <source>
        <dbReference type="ARBA" id="ARBA00023136"/>
    </source>
</evidence>
<feature type="transmembrane region" description="Helical" evidence="9">
    <location>
        <begin position="693"/>
        <end position="718"/>
    </location>
</feature>
<gene>
    <name evidence="10" type="ordered locus">FRAAL6865</name>
</gene>
<comment type="subcellular location">
    <subcellularLocation>
        <location evidence="1">Cell membrane</location>
        <topology evidence="1">Multi-pass membrane protein</topology>
    </subcellularLocation>
</comment>
<accession>Q0RAQ2</accession>
<feature type="compositionally biased region" description="Basic and acidic residues" evidence="8">
    <location>
        <begin position="1161"/>
        <end position="1178"/>
    </location>
</feature>
<feature type="compositionally biased region" description="Gly residues" evidence="8">
    <location>
        <begin position="487"/>
        <end position="511"/>
    </location>
</feature>
<dbReference type="GO" id="GO:0015648">
    <property type="term" value="F:lipid-linked peptidoglycan transporter activity"/>
    <property type="evidence" value="ECO:0007669"/>
    <property type="project" value="TreeGrafter"/>
</dbReference>